<evidence type="ECO:0000313" key="4">
    <source>
        <dbReference type="WBParaSite" id="L893_g9291.t1"/>
    </source>
</evidence>
<accession>A0A1I8AVD2</accession>
<keyword evidence="2" id="KW-1133">Transmembrane helix</keyword>
<sequence>MERKSSTPSFKLVDNPMPKSVECRRKSHDMSSSNTIVSHYEKQHRLSIFAQHLSQYLPNQLMDSSRRNSVVLRVPGKRCSISYGYATSSMNFQPRAPSAIDNGSLEQGGGHDHQSVFFIQNDEKRLVPMPCFCPTGAQADLFVQSLHEKHREKLRKFTEQHLPNEDQYHVWIRDSETDQTTAVSIKTLENHFKNGADGVRRVKWRHLSMDRISVYRYSVPEISSRFRLRVNHFCSSYKRYCFLLVWLIVVVVICLTVVLSAMCCTSGPISNATYPINVSQYIVQG</sequence>
<feature type="region of interest" description="Disordered" evidence="1">
    <location>
        <begin position="1"/>
        <end position="30"/>
    </location>
</feature>
<protein>
    <submittedName>
        <fullName evidence="4">LEM domain-containing protein</fullName>
    </submittedName>
</protein>
<dbReference type="AlphaFoldDB" id="A0A1I8AVD2"/>
<proteinExistence type="predicted"/>
<dbReference type="WBParaSite" id="L893_g9291.t1">
    <property type="protein sequence ID" value="L893_g9291.t1"/>
    <property type="gene ID" value="L893_g9291"/>
</dbReference>
<keyword evidence="3" id="KW-1185">Reference proteome</keyword>
<evidence type="ECO:0000313" key="3">
    <source>
        <dbReference type="Proteomes" id="UP000095287"/>
    </source>
</evidence>
<dbReference type="Proteomes" id="UP000095287">
    <property type="component" value="Unplaced"/>
</dbReference>
<reference evidence="4" key="1">
    <citation type="submission" date="2016-11" db="UniProtKB">
        <authorList>
            <consortium name="WormBaseParasite"/>
        </authorList>
    </citation>
    <scope>IDENTIFICATION</scope>
</reference>
<feature type="transmembrane region" description="Helical" evidence="2">
    <location>
        <begin position="240"/>
        <end position="262"/>
    </location>
</feature>
<evidence type="ECO:0000256" key="2">
    <source>
        <dbReference type="SAM" id="Phobius"/>
    </source>
</evidence>
<organism evidence="3 4">
    <name type="scientific">Steinernema glaseri</name>
    <dbReference type="NCBI Taxonomy" id="37863"/>
    <lineage>
        <taxon>Eukaryota</taxon>
        <taxon>Metazoa</taxon>
        <taxon>Ecdysozoa</taxon>
        <taxon>Nematoda</taxon>
        <taxon>Chromadorea</taxon>
        <taxon>Rhabditida</taxon>
        <taxon>Tylenchina</taxon>
        <taxon>Panagrolaimomorpha</taxon>
        <taxon>Strongyloidoidea</taxon>
        <taxon>Steinernematidae</taxon>
        <taxon>Steinernema</taxon>
    </lineage>
</organism>
<name>A0A1I8AVD2_9BILA</name>
<evidence type="ECO:0000256" key="1">
    <source>
        <dbReference type="SAM" id="MobiDB-lite"/>
    </source>
</evidence>
<keyword evidence="2" id="KW-0812">Transmembrane</keyword>
<keyword evidence="2" id="KW-0472">Membrane</keyword>